<dbReference type="InterPro" id="IPR017853">
    <property type="entry name" value="GH"/>
</dbReference>
<comment type="similarity">
    <text evidence="1 4">Belongs to the glycosyl hydrolase 25 family.</text>
</comment>
<keyword evidence="7" id="KW-1185">Reference proteome</keyword>
<dbReference type="PROSITE" id="PS51904">
    <property type="entry name" value="GLYCOSYL_HYDROL_F25_2"/>
    <property type="match status" value="1"/>
</dbReference>
<comment type="caution">
    <text evidence="6">The sequence shown here is derived from an EMBL/GenBank/DDBJ whole genome shotgun (WGS) entry which is preliminary data.</text>
</comment>
<dbReference type="EC" id="3.2.1.17" evidence="4"/>
<evidence type="ECO:0000256" key="1">
    <source>
        <dbReference type="ARBA" id="ARBA00010646"/>
    </source>
</evidence>
<dbReference type="PANTHER" id="PTHR34135">
    <property type="entry name" value="LYSOZYME"/>
    <property type="match status" value="1"/>
</dbReference>
<gene>
    <name evidence="6" type="ORF">GCM10010917_10950</name>
</gene>
<keyword evidence="2 4" id="KW-0378">Hydrolase</keyword>
<dbReference type="Gene3D" id="3.20.20.80">
    <property type="entry name" value="Glycosidases"/>
    <property type="match status" value="1"/>
</dbReference>
<evidence type="ECO:0000256" key="2">
    <source>
        <dbReference type="ARBA" id="ARBA00022801"/>
    </source>
</evidence>
<keyword evidence="3 4" id="KW-0326">Glycosidase</keyword>
<dbReference type="InterPro" id="IPR008270">
    <property type="entry name" value="Glyco_hydro_25_AS"/>
</dbReference>
<dbReference type="InterPro" id="IPR002053">
    <property type="entry name" value="Glyco_hydro_25"/>
</dbReference>
<dbReference type="SUPFAM" id="SSF51445">
    <property type="entry name" value="(Trans)glycosidases"/>
    <property type="match status" value="1"/>
</dbReference>
<evidence type="ECO:0000313" key="7">
    <source>
        <dbReference type="Proteomes" id="UP000609323"/>
    </source>
</evidence>
<name>A0ABQ1FTI1_9BACL</name>
<dbReference type="Proteomes" id="UP000609323">
    <property type="component" value="Unassembled WGS sequence"/>
</dbReference>
<accession>A0ABQ1FTI1</accession>
<dbReference type="InterPro" id="IPR018077">
    <property type="entry name" value="Glyco_hydro_fam25_subgr"/>
</dbReference>
<sequence length="319" mass="34415">MQTRSSDNAKGIDVSHHNGTVNWQRVAASGYSFVFVKASEGTTYKDPTFETNVRGARQAGLLVGAYHFLNAKDRETAINEAANFAAAMSVVGGAASLDLPPVLDYETNPSGISQSELNAVAKAFLTEIERITARKPILYTGNDFAQNFNTPMGAYDLWVARYNTQPPWNVPAWSAWTFWQYSQKGSVPGISGAVDLNVFSGSLTELRAWTANQSGGKSEGKSGRKDVDDMATIEELQQVIQAQEARIAAMEKKLNMSGKEPLPSWAEPAVRAGKAAGAITTSADKSIPDLIALQMLKNLGLLDPDVLRALRSLANSQKS</sequence>
<dbReference type="PANTHER" id="PTHR34135:SF2">
    <property type="entry name" value="LYSOZYME"/>
    <property type="match status" value="1"/>
</dbReference>
<evidence type="ECO:0000256" key="5">
    <source>
        <dbReference type="SAM" id="Coils"/>
    </source>
</evidence>
<protein>
    <recommendedName>
        <fullName evidence="4">Lysozyme</fullName>
        <ecNumber evidence="4">3.2.1.17</ecNumber>
    </recommendedName>
</protein>
<dbReference type="PROSITE" id="PS00953">
    <property type="entry name" value="GLYCOSYL_HYDROL_F25_1"/>
    <property type="match status" value="1"/>
</dbReference>
<evidence type="ECO:0000313" key="6">
    <source>
        <dbReference type="EMBL" id="GGA27828.1"/>
    </source>
</evidence>
<dbReference type="EMBL" id="BMHF01000002">
    <property type="protein sequence ID" value="GGA27828.1"/>
    <property type="molecule type" value="Genomic_DNA"/>
</dbReference>
<evidence type="ECO:0000256" key="3">
    <source>
        <dbReference type="ARBA" id="ARBA00023295"/>
    </source>
</evidence>
<dbReference type="CDD" id="cd00599">
    <property type="entry name" value="GH25_muramidase"/>
    <property type="match status" value="1"/>
</dbReference>
<dbReference type="Pfam" id="PF01183">
    <property type="entry name" value="Glyco_hydro_25"/>
    <property type="match status" value="1"/>
</dbReference>
<feature type="coiled-coil region" evidence="5">
    <location>
        <begin position="233"/>
        <end position="260"/>
    </location>
</feature>
<proteinExistence type="inferred from homology"/>
<keyword evidence="5" id="KW-0175">Coiled coil</keyword>
<dbReference type="SMART" id="SM00641">
    <property type="entry name" value="Glyco_25"/>
    <property type="match status" value="1"/>
</dbReference>
<evidence type="ECO:0000256" key="4">
    <source>
        <dbReference type="RuleBase" id="RU361176"/>
    </source>
</evidence>
<organism evidence="6 7">
    <name type="scientific">Paenibacillus physcomitrellae</name>
    <dbReference type="NCBI Taxonomy" id="1619311"/>
    <lineage>
        <taxon>Bacteria</taxon>
        <taxon>Bacillati</taxon>
        <taxon>Bacillota</taxon>
        <taxon>Bacilli</taxon>
        <taxon>Bacillales</taxon>
        <taxon>Paenibacillaceae</taxon>
        <taxon>Paenibacillus</taxon>
    </lineage>
</organism>
<comment type="catalytic activity">
    <reaction evidence="4">
        <text>Hydrolysis of (1-&gt;4)-beta-linkages between N-acetylmuramic acid and N-acetyl-D-glucosamine residues in a peptidoglycan and between N-acetyl-D-glucosamine residues in chitodextrins.</text>
        <dbReference type="EC" id="3.2.1.17"/>
    </reaction>
</comment>
<reference evidence="7" key="1">
    <citation type="journal article" date="2019" name="Int. J. Syst. Evol. Microbiol.">
        <title>The Global Catalogue of Microorganisms (GCM) 10K type strain sequencing project: providing services to taxonomists for standard genome sequencing and annotation.</title>
        <authorList>
            <consortium name="The Broad Institute Genomics Platform"/>
            <consortium name="The Broad Institute Genome Sequencing Center for Infectious Disease"/>
            <person name="Wu L."/>
            <person name="Ma J."/>
        </authorList>
    </citation>
    <scope>NUCLEOTIDE SEQUENCE [LARGE SCALE GENOMIC DNA]</scope>
    <source>
        <strain evidence="7">CGMCC 1.15044</strain>
    </source>
</reference>
<dbReference type="RefSeq" id="WP_094095553.1">
    <property type="nucleotide sequence ID" value="NZ_BMHF01000002.1"/>
</dbReference>